<name>A0A4C1TRQ3_EUMVA</name>
<sequence>MKTSCPLEDAQPPPRRATPPPALGDLQGRIPSHAEEGAPSGPPAETRASAASRRCAAALARHDVTAHPVVAHVNKPFIYPPKARKRRTCRCSVRAVGLRARGPGRRARLVGAARGA</sequence>
<reference evidence="2 3" key="1">
    <citation type="journal article" date="2019" name="Commun. Biol.">
        <title>The bagworm genome reveals a unique fibroin gene that provides high tensile strength.</title>
        <authorList>
            <person name="Kono N."/>
            <person name="Nakamura H."/>
            <person name="Ohtoshi R."/>
            <person name="Tomita M."/>
            <person name="Numata K."/>
            <person name="Arakawa K."/>
        </authorList>
    </citation>
    <scope>NUCLEOTIDE SEQUENCE [LARGE SCALE GENOMIC DNA]</scope>
</reference>
<evidence type="ECO:0000313" key="3">
    <source>
        <dbReference type="Proteomes" id="UP000299102"/>
    </source>
</evidence>
<protein>
    <submittedName>
        <fullName evidence="2">Uncharacterized protein</fullName>
    </submittedName>
</protein>
<feature type="compositionally biased region" description="Pro residues" evidence="1">
    <location>
        <begin position="11"/>
        <end position="22"/>
    </location>
</feature>
<dbReference type="Proteomes" id="UP000299102">
    <property type="component" value="Unassembled WGS sequence"/>
</dbReference>
<organism evidence="2 3">
    <name type="scientific">Eumeta variegata</name>
    <name type="common">Bagworm moth</name>
    <name type="synonym">Eumeta japonica</name>
    <dbReference type="NCBI Taxonomy" id="151549"/>
    <lineage>
        <taxon>Eukaryota</taxon>
        <taxon>Metazoa</taxon>
        <taxon>Ecdysozoa</taxon>
        <taxon>Arthropoda</taxon>
        <taxon>Hexapoda</taxon>
        <taxon>Insecta</taxon>
        <taxon>Pterygota</taxon>
        <taxon>Neoptera</taxon>
        <taxon>Endopterygota</taxon>
        <taxon>Lepidoptera</taxon>
        <taxon>Glossata</taxon>
        <taxon>Ditrysia</taxon>
        <taxon>Tineoidea</taxon>
        <taxon>Psychidae</taxon>
        <taxon>Oiketicinae</taxon>
        <taxon>Eumeta</taxon>
    </lineage>
</organism>
<comment type="caution">
    <text evidence="2">The sequence shown here is derived from an EMBL/GenBank/DDBJ whole genome shotgun (WGS) entry which is preliminary data.</text>
</comment>
<dbReference type="EMBL" id="BGZK01000081">
    <property type="protein sequence ID" value="GBP16682.1"/>
    <property type="molecule type" value="Genomic_DNA"/>
</dbReference>
<feature type="region of interest" description="Disordered" evidence="1">
    <location>
        <begin position="1"/>
        <end position="54"/>
    </location>
</feature>
<dbReference type="AlphaFoldDB" id="A0A4C1TRQ3"/>
<evidence type="ECO:0000256" key="1">
    <source>
        <dbReference type="SAM" id="MobiDB-lite"/>
    </source>
</evidence>
<accession>A0A4C1TRQ3</accession>
<evidence type="ECO:0000313" key="2">
    <source>
        <dbReference type="EMBL" id="GBP16682.1"/>
    </source>
</evidence>
<gene>
    <name evidence="2" type="ORF">EVAR_13307_1</name>
</gene>
<keyword evidence="3" id="KW-1185">Reference proteome</keyword>
<proteinExistence type="predicted"/>